<keyword evidence="1" id="KW-0862">Zinc</keyword>
<evidence type="ECO:0000256" key="1">
    <source>
        <dbReference type="PROSITE-ProRule" id="PRU00042"/>
    </source>
</evidence>
<dbReference type="PROSITE" id="PS50157">
    <property type="entry name" value="ZINC_FINGER_C2H2_2"/>
    <property type="match status" value="4"/>
</dbReference>
<accession>A0A653BX80</accession>
<dbReference type="InterPro" id="IPR052797">
    <property type="entry name" value="RegFact_GeneExpr_CellDeath"/>
</dbReference>
<dbReference type="SMART" id="SM00355">
    <property type="entry name" value="ZnF_C2H2"/>
    <property type="match status" value="4"/>
</dbReference>
<dbReference type="AlphaFoldDB" id="A0A653BX80"/>
<dbReference type="OrthoDB" id="6703653at2759"/>
<dbReference type="EMBL" id="CAACVG010006392">
    <property type="protein sequence ID" value="VEN40173.1"/>
    <property type="molecule type" value="Genomic_DNA"/>
</dbReference>
<feature type="domain" description="C2H2-type" evidence="2">
    <location>
        <begin position="134"/>
        <end position="161"/>
    </location>
</feature>
<keyword evidence="1" id="KW-0863">Zinc-finger</keyword>
<evidence type="ECO:0000313" key="3">
    <source>
        <dbReference type="EMBL" id="VEN40173.1"/>
    </source>
</evidence>
<organism evidence="3 4">
    <name type="scientific">Callosobruchus maculatus</name>
    <name type="common">Southern cowpea weevil</name>
    <name type="synonym">Pulse bruchid</name>
    <dbReference type="NCBI Taxonomy" id="64391"/>
    <lineage>
        <taxon>Eukaryota</taxon>
        <taxon>Metazoa</taxon>
        <taxon>Ecdysozoa</taxon>
        <taxon>Arthropoda</taxon>
        <taxon>Hexapoda</taxon>
        <taxon>Insecta</taxon>
        <taxon>Pterygota</taxon>
        <taxon>Neoptera</taxon>
        <taxon>Endopterygota</taxon>
        <taxon>Coleoptera</taxon>
        <taxon>Polyphaga</taxon>
        <taxon>Cucujiformia</taxon>
        <taxon>Chrysomeloidea</taxon>
        <taxon>Chrysomelidae</taxon>
        <taxon>Bruchinae</taxon>
        <taxon>Bruchini</taxon>
        <taxon>Callosobruchus</taxon>
    </lineage>
</organism>
<dbReference type="GO" id="GO:0008270">
    <property type="term" value="F:zinc ion binding"/>
    <property type="evidence" value="ECO:0007669"/>
    <property type="project" value="UniProtKB-KW"/>
</dbReference>
<dbReference type="PANTHER" id="PTHR33936:SF24">
    <property type="entry name" value="C2H2-TYPE DOMAIN-CONTAINING PROTEIN"/>
    <property type="match status" value="1"/>
</dbReference>
<keyword evidence="4" id="KW-1185">Reference proteome</keyword>
<keyword evidence="1" id="KW-0479">Metal-binding</keyword>
<protein>
    <recommendedName>
        <fullName evidence="2">C2H2-type domain-containing protein</fullName>
    </recommendedName>
</protein>
<dbReference type="Proteomes" id="UP000410492">
    <property type="component" value="Unassembled WGS sequence"/>
</dbReference>
<dbReference type="InterPro" id="IPR013087">
    <property type="entry name" value="Znf_C2H2_type"/>
</dbReference>
<dbReference type="PANTHER" id="PTHR33936">
    <property type="entry name" value="PROTEIN CBG17840"/>
    <property type="match status" value="1"/>
</dbReference>
<sequence>MDYADTGSITPKPVSHGDLQKKFTCSVCNSKYTMKKTLLRHFKSKHPQHLTVVTDPDHLPYKCFECGLQFTLRASLLKHCSRKKHEKPSLSSTRNGHRKFICHHCNTTFSIKPNLAKHIYKYHILKKPYKMDNFCCSICNCAFKTYSDLCSHFSSHNIEIRRQQFLFDNFLQFMEWKKREENCTFYRYVKRCSTKLSKIGEKRATYYCHRSGTFKSRSKGHRKIKKQGTKKIGKDCPARMYVKVSTTGEVTIDYIQTHVGHDDDEIYHCLVTDKKNSTVSDNKMPTMNVCYNAIVKEVKNDELFDPKARDISNNKDQKIIDKCFDIVSTKDAETENQELWVTEEPSKTPELPVATPETFVESKIHFINDLVQLVNDNINSPEELVEATKMAKPLLERLKEAAKKKGAATNMSIPKMDIVEFQTIQTPTSIQIIHATPAQPVQLQHIHLMEGTQVFHGLAQMTHLATHGTSGVEQESLSLPLIKLDSIFQAV</sequence>
<name>A0A653BX80_CALMS</name>
<dbReference type="SUPFAM" id="SSF57667">
    <property type="entry name" value="beta-beta-alpha zinc fingers"/>
    <property type="match status" value="1"/>
</dbReference>
<feature type="domain" description="C2H2-type" evidence="2">
    <location>
        <begin position="100"/>
        <end position="128"/>
    </location>
</feature>
<evidence type="ECO:0000313" key="4">
    <source>
        <dbReference type="Proteomes" id="UP000410492"/>
    </source>
</evidence>
<gene>
    <name evidence="3" type="ORF">CALMAC_LOCUS4434</name>
</gene>
<proteinExistence type="predicted"/>
<feature type="domain" description="C2H2-type" evidence="2">
    <location>
        <begin position="23"/>
        <end position="46"/>
    </location>
</feature>
<reference evidence="3 4" key="1">
    <citation type="submission" date="2019-01" db="EMBL/GenBank/DDBJ databases">
        <authorList>
            <person name="Sayadi A."/>
        </authorList>
    </citation>
    <scope>NUCLEOTIDE SEQUENCE [LARGE SCALE GENOMIC DNA]</scope>
</reference>
<dbReference type="Gene3D" id="3.30.160.60">
    <property type="entry name" value="Classic Zinc Finger"/>
    <property type="match status" value="2"/>
</dbReference>
<dbReference type="InterPro" id="IPR036236">
    <property type="entry name" value="Znf_C2H2_sf"/>
</dbReference>
<evidence type="ECO:0000259" key="2">
    <source>
        <dbReference type="PROSITE" id="PS50157"/>
    </source>
</evidence>
<dbReference type="PROSITE" id="PS00028">
    <property type="entry name" value="ZINC_FINGER_C2H2_1"/>
    <property type="match status" value="3"/>
</dbReference>
<feature type="domain" description="C2H2-type" evidence="2">
    <location>
        <begin position="61"/>
        <end position="88"/>
    </location>
</feature>